<dbReference type="CDD" id="cd21683">
    <property type="entry name" value="SMP_C2CD2L"/>
    <property type="match status" value="1"/>
</dbReference>
<gene>
    <name evidence="5" type="primary">LOC100037006</name>
</gene>
<feature type="domain" description="C2" evidence="3">
    <location>
        <begin position="315"/>
        <end position="375"/>
    </location>
</feature>
<feature type="compositionally biased region" description="Basic and acidic residues" evidence="1">
    <location>
        <begin position="583"/>
        <end position="595"/>
    </location>
</feature>
<evidence type="ECO:0000259" key="4">
    <source>
        <dbReference type="Pfam" id="PF18696"/>
    </source>
</evidence>
<evidence type="ECO:0000256" key="1">
    <source>
        <dbReference type="SAM" id="MobiDB-lite"/>
    </source>
</evidence>
<accession>A1L3H2</accession>
<dbReference type="InterPro" id="IPR000008">
    <property type="entry name" value="C2_dom"/>
</dbReference>
<feature type="compositionally biased region" description="Low complexity" evidence="1">
    <location>
        <begin position="601"/>
        <end position="610"/>
    </location>
</feature>
<dbReference type="PANTHER" id="PTHR21119">
    <property type="entry name" value="C2 DOMAIN-CONTAINING PROTEIN"/>
    <property type="match status" value="1"/>
</dbReference>
<dbReference type="InterPro" id="IPR040885">
    <property type="entry name" value="SMP_C2CD2L"/>
</dbReference>
<evidence type="ECO:0000313" key="5">
    <source>
        <dbReference type="EMBL" id="AAI30099.1"/>
    </source>
</evidence>
<dbReference type="InterPro" id="IPR039934">
    <property type="entry name" value="C2CD2/C2CD2L"/>
</dbReference>
<feature type="compositionally biased region" description="Low complexity" evidence="1">
    <location>
        <begin position="471"/>
        <end position="489"/>
    </location>
</feature>
<feature type="compositionally biased region" description="Polar residues" evidence="1">
    <location>
        <begin position="674"/>
        <end position="684"/>
    </location>
</feature>
<dbReference type="SUPFAM" id="SSF49562">
    <property type="entry name" value="C2 domain (Calcium/lipid-binding domain, CaLB)"/>
    <property type="match status" value="1"/>
</dbReference>
<feature type="domain" description="Synaptotagmin-like mitochondrial and lipid-binding" evidence="4">
    <location>
        <begin position="93"/>
        <end position="243"/>
    </location>
</feature>
<dbReference type="InterPro" id="IPR035892">
    <property type="entry name" value="C2_domain_sf"/>
</dbReference>
<dbReference type="GO" id="GO:0098592">
    <property type="term" value="C:cytoplasmic side of apical plasma membrane"/>
    <property type="evidence" value="ECO:0007669"/>
    <property type="project" value="TreeGrafter"/>
</dbReference>
<keyword evidence="2" id="KW-0472">Membrane</keyword>
<feature type="region of interest" description="Disordered" evidence="1">
    <location>
        <begin position="631"/>
        <end position="684"/>
    </location>
</feature>
<feature type="non-terminal residue" evidence="5">
    <location>
        <position position="1"/>
    </location>
</feature>
<feature type="compositionally biased region" description="Polar residues" evidence="1">
    <location>
        <begin position="638"/>
        <end position="651"/>
    </location>
</feature>
<dbReference type="EMBL" id="BC130098">
    <property type="protein sequence ID" value="AAI30099.1"/>
    <property type="molecule type" value="mRNA"/>
</dbReference>
<name>A1L3H2_XENLA</name>
<dbReference type="PANTHER" id="PTHR21119:SF8">
    <property type="entry name" value="PHOSPHOLIPID TRANSFER PROTEIN C2CD2L"/>
    <property type="match status" value="1"/>
</dbReference>
<evidence type="ECO:0000256" key="2">
    <source>
        <dbReference type="SAM" id="Phobius"/>
    </source>
</evidence>
<dbReference type="GO" id="GO:0035091">
    <property type="term" value="F:phosphatidylinositol binding"/>
    <property type="evidence" value="ECO:0007669"/>
    <property type="project" value="TreeGrafter"/>
</dbReference>
<dbReference type="Pfam" id="PF00168">
    <property type="entry name" value="C2"/>
    <property type="match status" value="1"/>
</dbReference>
<organism evidence="5">
    <name type="scientific">Xenopus laevis</name>
    <name type="common">African clawed frog</name>
    <dbReference type="NCBI Taxonomy" id="8355"/>
    <lineage>
        <taxon>Eukaryota</taxon>
        <taxon>Metazoa</taxon>
        <taxon>Chordata</taxon>
        <taxon>Craniata</taxon>
        <taxon>Vertebrata</taxon>
        <taxon>Euteleostomi</taxon>
        <taxon>Amphibia</taxon>
        <taxon>Batrachia</taxon>
        <taxon>Anura</taxon>
        <taxon>Pipoidea</taxon>
        <taxon>Pipidae</taxon>
        <taxon>Xenopodinae</taxon>
        <taxon>Xenopus</taxon>
        <taxon>Xenopus</taxon>
    </lineage>
</organism>
<dbReference type="Pfam" id="PF18696">
    <property type="entry name" value="SMP_C2CD2L"/>
    <property type="match status" value="1"/>
</dbReference>
<feature type="region of interest" description="Disordered" evidence="1">
    <location>
        <begin position="555"/>
        <end position="611"/>
    </location>
</feature>
<sequence length="684" mass="74543">ALGRIHIAGAYKILQPDIRYFPGSRMEGTVTQGFIPGVSEIWFAALLMLFAASLITVLAWLLQVTRGSPTPAFPGARGLLTALFGFPSVRESWSRAWAKALNSEAARNQSSLQVLFEESTHLQPNSHISHVSCTEHSDSSMAFLCTLSADPIRFPVSVTQESPAAVSMNTYQVFLTLHQAQIEVRLEELPQEGLLVSWGFKEHPDITLQVTPRQSLQSSEGGAELCTLQDLIQDALLSAQPAMVFNLKAHDGDMGLCDRLLRGSPCSAESPKLLIRQICLQNITVADDKEAELRCEAELNAPWQRREIRSVRQNEGDACNLSWNDEMTFDLSTQSKELYLRVWQIKEGERNVLLGQTSVALKSPYRDLSGRHLYPLTSSAGQSITGTPSISVEFLVPELSLPRATLAATASRTNITPTKKVEMDRTVMPDGTIVTTVTTIQSRLRLDGKIDSPSRSPSKVEVTENKPIFMPRSCSPGSSPSGSGGSPVSLRLDPVAETAIRQLTEPGNKPAKKTPTKRSTLIISGVSKVPIGQDEMALCLGYAASMDASLQGLTLGEDFPLPDPTLDPIDNGVTPPQGPDTDDTTKSDISDKPSVDDLESETGSTGTLETRSLKEHKVGFLRSGTKLLFRRRHREPGLSQSHDNLTDSASASRKKSGSFSKRLLKRFSLKTKTKPSINGSTPEK</sequence>
<feature type="compositionally biased region" description="Basic residues" evidence="1">
    <location>
        <begin position="652"/>
        <end position="673"/>
    </location>
</feature>
<evidence type="ECO:0000259" key="3">
    <source>
        <dbReference type="Pfam" id="PF00168"/>
    </source>
</evidence>
<protein>
    <submittedName>
        <fullName evidence="5">LOC100037006 protein</fullName>
    </submittedName>
</protein>
<feature type="region of interest" description="Disordered" evidence="1">
    <location>
        <begin position="468"/>
        <end position="489"/>
    </location>
</feature>
<feature type="transmembrane region" description="Helical" evidence="2">
    <location>
        <begin position="41"/>
        <end position="62"/>
    </location>
</feature>
<keyword evidence="2" id="KW-1133">Transmembrane helix</keyword>
<dbReference type="GO" id="GO:0008526">
    <property type="term" value="F:phosphatidylinositol transfer activity"/>
    <property type="evidence" value="ECO:0007669"/>
    <property type="project" value="TreeGrafter"/>
</dbReference>
<dbReference type="GO" id="GO:0035774">
    <property type="term" value="P:positive regulation of insulin secretion involved in cellular response to glucose stimulus"/>
    <property type="evidence" value="ECO:0007669"/>
    <property type="project" value="TreeGrafter"/>
</dbReference>
<dbReference type="AlphaFoldDB" id="A1L3H2"/>
<reference evidence="5" key="1">
    <citation type="submission" date="2006-12" db="EMBL/GenBank/DDBJ databases">
        <authorList>
            <consortium name="NIH - Xenopus Gene Collection (XGC) project"/>
        </authorList>
    </citation>
    <scope>NUCLEOTIDE SEQUENCE [LARGE SCALE MRNA]</scope>
    <source>
        <tissue evidence="5">Ovary</tissue>
    </source>
</reference>
<dbReference type="Gene3D" id="2.60.40.150">
    <property type="entry name" value="C2 domain"/>
    <property type="match status" value="1"/>
</dbReference>
<proteinExistence type="evidence at transcript level"/>
<keyword evidence="2" id="KW-0812">Transmembrane</keyword>